<accession>A0A1X2HUC3</accession>
<evidence type="ECO:0000313" key="3">
    <source>
        <dbReference type="Proteomes" id="UP000242180"/>
    </source>
</evidence>
<feature type="compositionally biased region" description="Basic residues" evidence="1">
    <location>
        <begin position="1"/>
        <end position="20"/>
    </location>
</feature>
<dbReference type="InParanoid" id="A0A1X2HUC3"/>
<protein>
    <submittedName>
        <fullName evidence="2">Uncharacterized protein</fullName>
    </submittedName>
</protein>
<feature type="compositionally biased region" description="Basic and acidic residues" evidence="1">
    <location>
        <begin position="56"/>
        <end position="75"/>
    </location>
</feature>
<dbReference type="EMBL" id="MCGN01000001">
    <property type="protein sequence ID" value="ORZ03094.1"/>
    <property type="molecule type" value="Genomic_DNA"/>
</dbReference>
<feature type="region of interest" description="Disordered" evidence="1">
    <location>
        <begin position="1"/>
        <end position="75"/>
    </location>
</feature>
<evidence type="ECO:0000256" key="1">
    <source>
        <dbReference type="SAM" id="MobiDB-lite"/>
    </source>
</evidence>
<proteinExistence type="predicted"/>
<gene>
    <name evidence="2" type="ORF">BCR43DRAFT_482738</name>
</gene>
<keyword evidence="3" id="KW-1185">Reference proteome</keyword>
<dbReference type="OrthoDB" id="2258222at2759"/>
<comment type="caution">
    <text evidence="2">The sequence shown here is derived from an EMBL/GenBank/DDBJ whole genome shotgun (WGS) entry which is preliminary data.</text>
</comment>
<sequence length="105" mass="11859">MPGNTHHHTSQHHHATKHRSQAVGTVAHAESAVGAGKKYEDPREGRNETFDSFNDLVKHNHDNYGKGSNKESRGARIDRELAEEDQEIIEHKNEMQSERVPGTKK</sequence>
<reference evidence="2 3" key="1">
    <citation type="submission" date="2016-07" db="EMBL/GenBank/DDBJ databases">
        <title>Pervasive Adenine N6-methylation of Active Genes in Fungi.</title>
        <authorList>
            <consortium name="DOE Joint Genome Institute"/>
            <person name="Mondo S.J."/>
            <person name="Dannebaum R.O."/>
            <person name="Kuo R.C."/>
            <person name="Labutti K."/>
            <person name="Haridas S."/>
            <person name="Kuo A."/>
            <person name="Salamov A."/>
            <person name="Ahrendt S.R."/>
            <person name="Lipzen A."/>
            <person name="Sullivan W."/>
            <person name="Andreopoulos W.B."/>
            <person name="Clum A."/>
            <person name="Lindquist E."/>
            <person name="Daum C."/>
            <person name="Ramamoorthy G.K."/>
            <person name="Gryganskyi A."/>
            <person name="Culley D."/>
            <person name="Magnuson J.K."/>
            <person name="James T.Y."/>
            <person name="O'Malley M.A."/>
            <person name="Stajich J.E."/>
            <person name="Spatafora J.W."/>
            <person name="Visel A."/>
            <person name="Grigoriev I.V."/>
        </authorList>
    </citation>
    <scope>NUCLEOTIDE SEQUENCE [LARGE SCALE GENOMIC DNA]</scope>
    <source>
        <strain evidence="2 3">NRRL 2496</strain>
    </source>
</reference>
<dbReference type="Proteomes" id="UP000242180">
    <property type="component" value="Unassembled WGS sequence"/>
</dbReference>
<evidence type="ECO:0000313" key="2">
    <source>
        <dbReference type="EMBL" id="ORZ03094.1"/>
    </source>
</evidence>
<feature type="compositionally biased region" description="Basic and acidic residues" evidence="1">
    <location>
        <begin position="37"/>
        <end position="49"/>
    </location>
</feature>
<organism evidence="2 3">
    <name type="scientific">Syncephalastrum racemosum</name>
    <name type="common">Filamentous fungus</name>
    <dbReference type="NCBI Taxonomy" id="13706"/>
    <lineage>
        <taxon>Eukaryota</taxon>
        <taxon>Fungi</taxon>
        <taxon>Fungi incertae sedis</taxon>
        <taxon>Mucoromycota</taxon>
        <taxon>Mucoromycotina</taxon>
        <taxon>Mucoromycetes</taxon>
        <taxon>Mucorales</taxon>
        <taxon>Syncephalastraceae</taxon>
        <taxon>Syncephalastrum</taxon>
    </lineage>
</organism>
<name>A0A1X2HUC3_SYNRA</name>
<dbReference type="AlphaFoldDB" id="A0A1X2HUC3"/>